<dbReference type="Proteomes" id="UP000152010">
    <property type="component" value="Genome"/>
</dbReference>
<dbReference type="EMBL" id="KF436879">
    <property type="protein sequence ID" value="ALJ32956.1"/>
    <property type="molecule type" value="Genomic_DNA"/>
</dbReference>
<organismHost>
    <name type="scientific">Homo sapiens</name>
    <name type="common">Human</name>
    <dbReference type="NCBI Taxonomy" id="9606"/>
</organismHost>
<evidence type="ECO:0000313" key="10">
    <source>
        <dbReference type="Proteomes" id="UP000110163"/>
    </source>
</evidence>
<feature type="region of interest" description="Disordered" evidence="3">
    <location>
        <begin position="20"/>
        <end position="58"/>
    </location>
</feature>
<evidence type="ECO:0000256" key="2">
    <source>
        <dbReference type="ARBA" id="ARBA00022518"/>
    </source>
</evidence>
<comment type="similarity">
    <text evidence="1">Belongs to the papillomaviridae E4 protein family.</text>
</comment>
<sequence>MYLVPAATRYPLLQLLNNYQTPQRPIPLPPAWAPKKPRHNSENDSDLLSPTPPQSPHCPWTIQTTKYTVEVEAQTLEGTRVQLRLRL</sequence>
<dbReference type="Pfam" id="PF02711">
    <property type="entry name" value="Pap_E4"/>
    <property type="match status" value="1"/>
</dbReference>
<accession>A0A0P0E4P9</accession>
<proteinExistence type="inferred from homology"/>
<evidence type="ECO:0000313" key="8">
    <source>
        <dbReference type="EMBL" id="ALJ32956.1"/>
    </source>
</evidence>
<evidence type="ECO:0000313" key="5">
    <source>
        <dbReference type="EMBL" id="ALJ32935.1"/>
    </source>
</evidence>
<dbReference type="EMBL" id="KF436875">
    <property type="protein sequence ID" value="ALJ32928.1"/>
    <property type="molecule type" value="Genomic_DNA"/>
</dbReference>
<evidence type="ECO:0000313" key="9">
    <source>
        <dbReference type="Proteomes" id="UP000107061"/>
    </source>
</evidence>
<evidence type="ECO:0000313" key="4">
    <source>
        <dbReference type="EMBL" id="ALJ32928.1"/>
    </source>
</evidence>
<evidence type="ECO:0000313" key="6">
    <source>
        <dbReference type="EMBL" id="ALJ32942.1"/>
    </source>
</evidence>
<evidence type="ECO:0000313" key="11">
    <source>
        <dbReference type="Proteomes" id="UP000113757"/>
    </source>
</evidence>
<dbReference type="Proteomes" id="UP000113757">
    <property type="component" value="Genome"/>
</dbReference>
<keyword evidence="2" id="KW-0244">Early protein</keyword>
<dbReference type="Proteomes" id="UP000110163">
    <property type="component" value="Genome"/>
</dbReference>
<reference evidence="9 10" key="1">
    <citation type="journal article" date="2013" name="Virology">
        <title>Human papillomavirus genome variants.</title>
        <authorList>
            <person name="Burk R.D."/>
            <person name="Harari A."/>
            <person name="Chen Z."/>
        </authorList>
    </citation>
    <scope>NUCLEOTIDE SEQUENCE [LARGE SCALE GENOMIC DNA]</scope>
    <source>
        <strain evidence="6">BF375</strain>
        <strain evidence="5">INJP06447</strain>
        <strain evidence="4">Qv09427</strain>
        <strain evidence="8">RW117</strain>
        <strain evidence="7">RW644</strain>
    </source>
</reference>
<evidence type="ECO:0000313" key="7">
    <source>
        <dbReference type="EMBL" id="ALJ32949.1"/>
    </source>
</evidence>
<protein>
    <submittedName>
        <fullName evidence="4">Early protein E4</fullName>
    </submittedName>
</protein>
<dbReference type="Proteomes" id="UP000107061">
    <property type="component" value="Genome"/>
</dbReference>
<dbReference type="EMBL" id="KF436878">
    <property type="protein sequence ID" value="ALJ32949.1"/>
    <property type="molecule type" value="Genomic_DNA"/>
</dbReference>
<dbReference type="EMBL" id="KF436877">
    <property type="protein sequence ID" value="ALJ32942.1"/>
    <property type="molecule type" value="Genomic_DNA"/>
</dbReference>
<organism evidence="4 11">
    <name type="scientific">Human papillomavirus 51</name>
    <dbReference type="NCBI Taxonomy" id="10595"/>
    <lineage>
        <taxon>Viruses</taxon>
        <taxon>Monodnaviria</taxon>
        <taxon>Shotokuvirae</taxon>
        <taxon>Cossaviricota</taxon>
        <taxon>Papovaviricetes</taxon>
        <taxon>Zurhausenvirales</taxon>
        <taxon>Papillomaviridae</taxon>
        <taxon>Firstpapillomavirinae</taxon>
        <taxon>Alphapapillomavirus</taxon>
        <taxon>Alphapapillomavirus 5</taxon>
    </lineage>
</organism>
<dbReference type="EMBL" id="KF436876">
    <property type="protein sequence ID" value="ALJ32935.1"/>
    <property type="molecule type" value="Genomic_DNA"/>
</dbReference>
<name>A0A0P0E4P9_HPV51</name>
<evidence type="ECO:0000256" key="3">
    <source>
        <dbReference type="SAM" id="MobiDB-lite"/>
    </source>
</evidence>
<gene>
    <name evidence="4" type="primary">E4</name>
</gene>
<dbReference type="Proteomes" id="UP000122168">
    <property type="component" value="Genome"/>
</dbReference>
<dbReference type="InterPro" id="IPR003861">
    <property type="entry name" value="Papilloma_E4"/>
</dbReference>
<evidence type="ECO:0000256" key="1">
    <source>
        <dbReference type="ARBA" id="ARBA00009551"/>
    </source>
</evidence>